<dbReference type="GO" id="GO:0031902">
    <property type="term" value="C:late endosome membrane"/>
    <property type="evidence" value="ECO:0007669"/>
    <property type="project" value="UniProtKB-SubCell"/>
</dbReference>
<keyword evidence="8" id="KW-0812">Transmembrane</keyword>
<sequence length="136" mass="15112">MELVYSYLVVVEKVSTRKILLLTSVQFHLSFGIYIHFRTGKIMQPIGIETYPTHSVIITPPPLLGPQPMRVTCGNCQRSVLTTTVRENGACAYIATLFVCLLCCPCFWIPLCLDSCKDVQHACPGCGARLGTYKKI</sequence>
<feature type="transmembrane region" description="Helical" evidence="8">
    <location>
        <begin position="20"/>
        <end position="37"/>
    </location>
</feature>
<keyword evidence="7 8" id="KW-0472">Membrane</keyword>
<evidence type="ECO:0000256" key="5">
    <source>
        <dbReference type="ARBA" id="ARBA00022723"/>
    </source>
</evidence>
<dbReference type="EMBL" id="BMAW01059970">
    <property type="protein sequence ID" value="GFT23825.1"/>
    <property type="molecule type" value="Genomic_DNA"/>
</dbReference>
<gene>
    <name evidence="10" type="primary">X975_09043</name>
    <name evidence="10" type="ORF">NPIL_152051</name>
</gene>
<keyword evidence="5" id="KW-0479">Metal-binding</keyword>
<proteinExistence type="inferred from homology"/>
<dbReference type="OrthoDB" id="5599753at2759"/>
<comment type="subcellular location">
    <subcellularLocation>
        <location evidence="2">Endosome membrane</location>
        <topology evidence="2">Peripheral membrane protein</topology>
    </subcellularLocation>
    <subcellularLocation>
        <location evidence="1">Late endosome membrane</location>
    </subcellularLocation>
    <subcellularLocation>
        <location evidence="3">Lysosome membrane</location>
        <topology evidence="3">Peripheral membrane protein</topology>
        <orientation evidence="3">Cytoplasmic side</orientation>
    </subcellularLocation>
</comment>
<comment type="similarity">
    <text evidence="4">Belongs to the CDIP1/LITAF family.</text>
</comment>
<dbReference type="GO" id="GO:0008270">
    <property type="term" value="F:zinc ion binding"/>
    <property type="evidence" value="ECO:0007669"/>
    <property type="project" value="TreeGrafter"/>
</dbReference>
<evidence type="ECO:0000259" key="9">
    <source>
        <dbReference type="PROSITE" id="PS51837"/>
    </source>
</evidence>
<name>A0A8X6NMM8_NEPPI</name>
<accession>A0A8X6NMM8</accession>
<dbReference type="Pfam" id="PF10601">
    <property type="entry name" value="zf-LITAF-like"/>
    <property type="match status" value="1"/>
</dbReference>
<dbReference type="PROSITE" id="PS51837">
    <property type="entry name" value="LITAF"/>
    <property type="match status" value="1"/>
</dbReference>
<evidence type="ECO:0000256" key="1">
    <source>
        <dbReference type="ARBA" id="ARBA00004414"/>
    </source>
</evidence>
<dbReference type="PANTHER" id="PTHR23292:SF6">
    <property type="entry name" value="FI16602P1-RELATED"/>
    <property type="match status" value="1"/>
</dbReference>
<comment type="caution">
    <text evidence="10">The sequence shown here is derived from an EMBL/GenBank/DDBJ whole genome shotgun (WGS) entry which is preliminary data.</text>
</comment>
<reference evidence="10" key="1">
    <citation type="submission" date="2020-08" db="EMBL/GenBank/DDBJ databases">
        <title>Multicomponent nature underlies the extraordinary mechanical properties of spider dragline silk.</title>
        <authorList>
            <person name="Kono N."/>
            <person name="Nakamura H."/>
            <person name="Mori M."/>
            <person name="Yoshida Y."/>
            <person name="Ohtoshi R."/>
            <person name="Malay A.D."/>
            <person name="Moran D.A.P."/>
            <person name="Tomita M."/>
            <person name="Numata K."/>
            <person name="Arakawa K."/>
        </authorList>
    </citation>
    <scope>NUCLEOTIDE SEQUENCE</scope>
</reference>
<keyword evidence="6" id="KW-0862">Zinc</keyword>
<feature type="domain" description="LITAF" evidence="9">
    <location>
        <begin position="53"/>
        <end position="135"/>
    </location>
</feature>
<feature type="transmembrane region" description="Helical" evidence="8">
    <location>
        <begin position="90"/>
        <end position="111"/>
    </location>
</feature>
<dbReference type="InterPro" id="IPR037519">
    <property type="entry name" value="LITAF_fam"/>
</dbReference>
<evidence type="ECO:0000256" key="8">
    <source>
        <dbReference type="SAM" id="Phobius"/>
    </source>
</evidence>
<dbReference type="AlphaFoldDB" id="A0A8X6NMM8"/>
<keyword evidence="8" id="KW-1133">Transmembrane helix</keyword>
<dbReference type="GO" id="GO:0005765">
    <property type="term" value="C:lysosomal membrane"/>
    <property type="evidence" value="ECO:0007669"/>
    <property type="project" value="UniProtKB-SubCell"/>
</dbReference>
<dbReference type="PANTHER" id="PTHR23292">
    <property type="entry name" value="LIPOPOLYSACCHARIDE-INDUCED TUMOR NECROSIS FACTOR-ALPHA FACTOR"/>
    <property type="match status" value="1"/>
</dbReference>
<evidence type="ECO:0000256" key="4">
    <source>
        <dbReference type="ARBA" id="ARBA00005975"/>
    </source>
</evidence>
<evidence type="ECO:0000256" key="3">
    <source>
        <dbReference type="ARBA" id="ARBA00004630"/>
    </source>
</evidence>
<dbReference type="Proteomes" id="UP000887013">
    <property type="component" value="Unassembled WGS sequence"/>
</dbReference>
<organism evidence="10 11">
    <name type="scientific">Nephila pilipes</name>
    <name type="common">Giant wood spider</name>
    <name type="synonym">Nephila maculata</name>
    <dbReference type="NCBI Taxonomy" id="299642"/>
    <lineage>
        <taxon>Eukaryota</taxon>
        <taxon>Metazoa</taxon>
        <taxon>Ecdysozoa</taxon>
        <taxon>Arthropoda</taxon>
        <taxon>Chelicerata</taxon>
        <taxon>Arachnida</taxon>
        <taxon>Araneae</taxon>
        <taxon>Araneomorphae</taxon>
        <taxon>Entelegynae</taxon>
        <taxon>Araneoidea</taxon>
        <taxon>Nephilidae</taxon>
        <taxon>Nephila</taxon>
    </lineage>
</organism>
<evidence type="ECO:0000313" key="10">
    <source>
        <dbReference type="EMBL" id="GFT23825.1"/>
    </source>
</evidence>
<protein>
    <submittedName>
        <fullName evidence="10">Lipopolysaccharide-induced tumor necrosis factor-alpha factor-like protein</fullName>
    </submittedName>
</protein>
<evidence type="ECO:0000256" key="7">
    <source>
        <dbReference type="ARBA" id="ARBA00023136"/>
    </source>
</evidence>
<evidence type="ECO:0000256" key="2">
    <source>
        <dbReference type="ARBA" id="ARBA00004481"/>
    </source>
</evidence>
<keyword evidence="11" id="KW-1185">Reference proteome</keyword>
<evidence type="ECO:0000256" key="6">
    <source>
        <dbReference type="ARBA" id="ARBA00022833"/>
    </source>
</evidence>
<dbReference type="InterPro" id="IPR006629">
    <property type="entry name" value="LITAF"/>
</dbReference>
<evidence type="ECO:0000313" key="11">
    <source>
        <dbReference type="Proteomes" id="UP000887013"/>
    </source>
</evidence>
<dbReference type="SMART" id="SM00714">
    <property type="entry name" value="LITAF"/>
    <property type="match status" value="1"/>
</dbReference>